<accession>A0A1M6M801</accession>
<dbReference type="STRING" id="1121322.SAMN02745136_00888"/>
<comment type="similarity">
    <text evidence="4">Belongs to the cyclic nucleotide phosphodiesterase class-III family.</text>
</comment>
<evidence type="ECO:0000313" key="6">
    <source>
        <dbReference type="EMBL" id="SHJ79554.1"/>
    </source>
</evidence>
<dbReference type="AlphaFoldDB" id="A0A1M6M801"/>
<dbReference type="Proteomes" id="UP000184386">
    <property type="component" value="Unassembled WGS sequence"/>
</dbReference>
<dbReference type="Pfam" id="PF00149">
    <property type="entry name" value="Metallophos"/>
    <property type="match status" value="1"/>
</dbReference>
<dbReference type="InterPro" id="IPR029052">
    <property type="entry name" value="Metallo-depent_PP-like"/>
</dbReference>
<proteinExistence type="inferred from homology"/>
<keyword evidence="7" id="KW-1185">Reference proteome</keyword>
<protein>
    <submittedName>
        <fullName evidence="6">Calcineurin-like phosphoesterase</fullName>
    </submittedName>
</protein>
<dbReference type="RefSeq" id="WP_073273326.1">
    <property type="nucleotide sequence ID" value="NZ_FRAC01000007.1"/>
</dbReference>
<keyword evidence="1" id="KW-0479">Metal-binding</keyword>
<dbReference type="OrthoDB" id="5505563at2"/>
<name>A0A1M6M801_9FIRM</name>
<dbReference type="Gene3D" id="3.60.21.10">
    <property type="match status" value="1"/>
</dbReference>
<organism evidence="6 7">
    <name type="scientific">Anaerocolumna jejuensis DSM 15929</name>
    <dbReference type="NCBI Taxonomy" id="1121322"/>
    <lineage>
        <taxon>Bacteria</taxon>
        <taxon>Bacillati</taxon>
        <taxon>Bacillota</taxon>
        <taxon>Clostridia</taxon>
        <taxon>Lachnospirales</taxon>
        <taxon>Lachnospiraceae</taxon>
        <taxon>Anaerocolumna</taxon>
    </lineage>
</organism>
<dbReference type="PANTHER" id="PTHR42988">
    <property type="entry name" value="PHOSPHOHYDROLASE"/>
    <property type="match status" value="1"/>
</dbReference>
<dbReference type="EMBL" id="FRAC01000007">
    <property type="protein sequence ID" value="SHJ79554.1"/>
    <property type="molecule type" value="Genomic_DNA"/>
</dbReference>
<dbReference type="PANTHER" id="PTHR42988:SF2">
    <property type="entry name" value="CYCLIC NUCLEOTIDE PHOSPHODIESTERASE CBUA0032-RELATED"/>
    <property type="match status" value="1"/>
</dbReference>
<evidence type="ECO:0000259" key="5">
    <source>
        <dbReference type="Pfam" id="PF00149"/>
    </source>
</evidence>
<evidence type="ECO:0000256" key="4">
    <source>
        <dbReference type="ARBA" id="ARBA00025742"/>
    </source>
</evidence>
<dbReference type="SUPFAM" id="SSF56300">
    <property type="entry name" value="Metallo-dependent phosphatases"/>
    <property type="match status" value="1"/>
</dbReference>
<dbReference type="GO" id="GO:0016787">
    <property type="term" value="F:hydrolase activity"/>
    <property type="evidence" value="ECO:0007669"/>
    <property type="project" value="UniProtKB-KW"/>
</dbReference>
<sequence length="270" mass="30263">MGTIRFLHMSDLHYREQYADNGFEALIAARQHPKDNIIKCIREEREDGFDFLLLTGDLTHEGEESDCLALDDLLKKELGNIPYIALPGNHDIREAFSPVFNRNGRFEGNNGVYKIKGLRIIVLDTGRSVNGLIEKEQITWLKEALKEPSPEGSLLALHHPLIDNQDGLPCAQYDGELKKVIAGSDILGIFCGHTHHNYMAQFAGKPYFTADSMAFSMVTHKEVLTFKNHAAYTVMELRGKILSAQVKQTVPEISVTASFSSDKLSQLFSQ</sequence>
<evidence type="ECO:0000256" key="3">
    <source>
        <dbReference type="ARBA" id="ARBA00023004"/>
    </source>
</evidence>
<dbReference type="InterPro" id="IPR050884">
    <property type="entry name" value="CNP_phosphodiesterase-III"/>
</dbReference>
<evidence type="ECO:0000256" key="1">
    <source>
        <dbReference type="ARBA" id="ARBA00022723"/>
    </source>
</evidence>
<keyword evidence="3" id="KW-0408">Iron</keyword>
<dbReference type="InterPro" id="IPR004843">
    <property type="entry name" value="Calcineurin-like_PHP"/>
</dbReference>
<dbReference type="GO" id="GO:0046872">
    <property type="term" value="F:metal ion binding"/>
    <property type="evidence" value="ECO:0007669"/>
    <property type="project" value="UniProtKB-KW"/>
</dbReference>
<gene>
    <name evidence="6" type="ORF">SAMN02745136_00888</name>
</gene>
<feature type="domain" description="Calcineurin-like phosphoesterase" evidence="5">
    <location>
        <begin position="4"/>
        <end position="196"/>
    </location>
</feature>
<evidence type="ECO:0000313" key="7">
    <source>
        <dbReference type="Proteomes" id="UP000184386"/>
    </source>
</evidence>
<keyword evidence="2" id="KW-0378">Hydrolase</keyword>
<reference evidence="6 7" key="1">
    <citation type="submission" date="2016-11" db="EMBL/GenBank/DDBJ databases">
        <authorList>
            <person name="Jaros S."/>
            <person name="Januszkiewicz K."/>
            <person name="Wedrychowicz H."/>
        </authorList>
    </citation>
    <scope>NUCLEOTIDE SEQUENCE [LARGE SCALE GENOMIC DNA]</scope>
    <source>
        <strain evidence="6 7">DSM 15929</strain>
    </source>
</reference>
<evidence type="ECO:0000256" key="2">
    <source>
        <dbReference type="ARBA" id="ARBA00022801"/>
    </source>
</evidence>